<feature type="compositionally biased region" description="Polar residues" evidence="6">
    <location>
        <begin position="245"/>
        <end position="255"/>
    </location>
</feature>
<dbReference type="InterPro" id="IPR011538">
    <property type="entry name" value="Nuo51_FMN-bd"/>
</dbReference>
<dbReference type="Pfam" id="PF01257">
    <property type="entry name" value="2Fe-2S_thioredx"/>
    <property type="match status" value="1"/>
</dbReference>
<dbReference type="PANTHER" id="PTHR43578">
    <property type="entry name" value="NADH-QUINONE OXIDOREDUCTASE SUBUNIT F"/>
    <property type="match status" value="1"/>
</dbReference>
<keyword evidence="3" id="KW-0479">Metal-binding</keyword>
<proteinExistence type="inferred from homology"/>
<feature type="compositionally biased region" description="Low complexity" evidence="6">
    <location>
        <begin position="59"/>
        <end position="101"/>
    </location>
</feature>
<evidence type="ECO:0000256" key="4">
    <source>
        <dbReference type="ARBA" id="ARBA00023004"/>
    </source>
</evidence>
<dbReference type="InterPro" id="IPR037225">
    <property type="entry name" value="Nuo51_FMN-bd_sf"/>
</dbReference>
<keyword evidence="9" id="KW-1185">Reference proteome</keyword>
<evidence type="ECO:0000259" key="7">
    <source>
        <dbReference type="SMART" id="SM00928"/>
    </source>
</evidence>
<dbReference type="FunFam" id="3.40.50.11540:FF:000001">
    <property type="entry name" value="NADH dehydrogenase [ubiquinone] flavoprotein 1, mitochondrial"/>
    <property type="match status" value="1"/>
</dbReference>
<evidence type="ECO:0000313" key="8">
    <source>
        <dbReference type="EMBL" id="RUL88393.1"/>
    </source>
</evidence>
<comment type="similarity">
    <text evidence="1">Belongs to the complex I 51 kDa subunit family.</text>
</comment>
<dbReference type="Pfam" id="PF10589">
    <property type="entry name" value="NADH_4Fe-4S"/>
    <property type="match status" value="1"/>
</dbReference>
<feature type="compositionally biased region" description="Low complexity" evidence="6">
    <location>
        <begin position="1"/>
        <end position="15"/>
    </location>
</feature>
<dbReference type="GO" id="GO:0051539">
    <property type="term" value="F:4 iron, 4 sulfur cluster binding"/>
    <property type="evidence" value="ECO:0007669"/>
    <property type="project" value="UniProtKB-KW"/>
</dbReference>
<feature type="compositionally biased region" description="Low complexity" evidence="6">
    <location>
        <begin position="259"/>
        <end position="274"/>
    </location>
</feature>
<dbReference type="PANTHER" id="PTHR43578:SF3">
    <property type="entry name" value="NADH-QUINONE OXIDOREDUCTASE SUBUNIT F"/>
    <property type="match status" value="1"/>
</dbReference>
<dbReference type="GO" id="GO:0010181">
    <property type="term" value="F:FMN binding"/>
    <property type="evidence" value="ECO:0007669"/>
    <property type="project" value="InterPro"/>
</dbReference>
<reference evidence="8 9" key="2">
    <citation type="submission" date="2019-01" db="EMBL/GenBank/DDBJ databases">
        <title>Tautonia sociabilis, a novel thermotolerant planctomycete of Isosphaeraceae family, isolated from a 4000 m deep subterranean habitat.</title>
        <authorList>
            <person name="Kovaleva O.L."/>
            <person name="Elcheninov A.G."/>
            <person name="Van Heerden E."/>
            <person name="Toshchakov S.V."/>
            <person name="Novikov A."/>
            <person name="Bonch-Osmolovskaya E.A."/>
            <person name="Kublanov I.V."/>
        </authorList>
    </citation>
    <scope>NUCLEOTIDE SEQUENCE [LARGE SCALE GENOMIC DNA]</scope>
    <source>
        <strain evidence="8 9">GM2012</strain>
    </source>
</reference>
<dbReference type="InterPro" id="IPR019575">
    <property type="entry name" value="Nuop51_4Fe4S-bd"/>
</dbReference>
<name>A0A432MLU0_9BACT</name>
<keyword evidence="5" id="KW-0411">Iron-sulfur</keyword>
<dbReference type="EMBL" id="RYZH01000011">
    <property type="protein sequence ID" value="RUL88393.1"/>
    <property type="molecule type" value="Genomic_DNA"/>
</dbReference>
<keyword evidence="2" id="KW-0004">4Fe-4S</keyword>
<dbReference type="Pfam" id="PF01512">
    <property type="entry name" value="Complex1_51K"/>
    <property type="match status" value="1"/>
</dbReference>
<feature type="region of interest" description="Disordered" evidence="6">
    <location>
        <begin position="1"/>
        <end position="304"/>
    </location>
</feature>
<gene>
    <name evidence="8" type="ORF">TsocGM_07670</name>
</gene>
<dbReference type="SUPFAM" id="SSF140490">
    <property type="entry name" value="Nqo1C-terminal domain-like"/>
    <property type="match status" value="1"/>
</dbReference>
<dbReference type="InterPro" id="IPR036249">
    <property type="entry name" value="Thioredoxin-like_sf"/>
</dbReference>
<dbReference type="InterPro" id="IPR041921">
    <property type="entry name" value="NuoE_N"/>
</dbReference>
<evidence type="ECO:0000256" key="6">
    <source>
        <dbReference type="SAM" id="MobiDB-lite"/>
    </source>
</evidence>
<dbReference type="SUPFAM" id="SSF52833">
    <property type="entry name" value="Thioredoxin-like"/>
    <property type="match status" value="1"/>
</dbReference>
<sequence>MPATGRSPPRAGPRPGETERFLPDRPGSTCSPSRMKITAGPAIPSPSGSPGRGGRRWRSPTARSRESSAACSSRRSPPSCSTPTAPASISPPIVLIRMPTPRSNPRPSTPSGHCFPTPTIAFPGPIVGGPKPSAMPSPTGSGRPRPPSTSAPRPAPSATPTTPPPAPTPHAGRSGRRWSPRSGSPTPGSLTSPTAPWTARNATAARQTRRSAMTSCWPPPPPVATATGPPSTLEGNWSAAGRGPTASNATATTMETPRSRASAPSPVRSTRSSAGRSRPSCEARPALRCRAGRPPRPNDPIRGDRLPVRVLARGGRGPPGHEPPHRSIRIAAPPLRSEARRQPLRRCPMLVQELNALQKRFGYLPADELKELSRRLGVPLHRLHEVASFFPHFKLKKGADVEVLVCRDVSCCLRGAEPLRQGLKALANEIDPTGKSVHVDGVSCLGQCDHAPAVLINDQVYYGLTEPQLRSRIHSAVARDPLPHQRADRSPQGWKIDPYGGTPRYEAVQKLVATRDPASGALLGIDALLESLKESTLRGMGGARFPTHIKWAAVRSQQSDTKYVVCNGDESEPGTFKDRELLRRAPHLLVEGMVLAGLTAGATKGYIYIRHEYHEEIEAVEEAIRDARSRGACGDDIFGSGLSFPVEVFVSPGGYICGEESALLEAMEDRRAEPRNKPPFPTVKGLFNQPTIINNVETLMWTPAIYLNGGAWYRDQGVNGGQGLWFCSISGDVRDPGVYEVPFGITVRDLVYRRAGGMAGGQRLKAIAPSGPSGGFLPTLIPRNALPKTFVEKYLPEGGAFFDILDLPLDPDVLRGMEGMLGAAFVAVGEQADLVALALNLTEFFRNESCGKCVPCRIGSQKLVEMLRALKAGQLDREHLDLASSLGQTMILTSICGLGQVAPNPLLSLVKYFPDDVDAYLDRRGGPPVREFSAFETMV</sequence>
<reference evidence="8 9" key="1">
    <citation type="submission" date="2018-12" db="EMBL/GenBank/DDBJ databases">
        <authorList>
            <person name="Toschakov S.V."/>
        </authorList>
    </citation>
    <scope>NUCLEOTIDE SEQUENCE [LARGE SCALE GENOMIC DNA]</scope>
    <source>
        <strain evidence="8 9">GM2012</strain>
    </source>
</reference>
<dbReference type="Gene3D" id="3.40.30.10">
    <property type="entry name" value="Glutaredoxin"/>
    <property type="match status" value="1"/>
</dbReference>
<dbReference type="SMART" id="SM00928">
    <property type="entry name" value="NADH_4Fe-4S"/>
    <property type="match status" value="1"/>
</dbReference>
<dbReference type="SUPFAM" id="SSF142019">
    <property type="entry name" value="Nqo1 FMN-binding domain-like"/>
    <property type="match status" value="1"/>
</dbReference>
<evidence type="ECO:0000313" key="9">
    <source>
        <dbReference type="Proteomes" id="UP000280296"/>
    </source>
</evidence>
<dbReference type="Proteomes" id="UP000280296">
    <property type="component" value="Unassembled WGS sequence"/>
</dbReference>
<dbReference type="Gene3D" id="3.10.20.600">
    <property type="match status" value="1"/>
</dbReference>
<dbReference type="GO" id="GO:0046872">
    <property type="term" value="F:metal ion binding"/>
    <property type="evidence" value="ECO:0007669"/>
    <property type="project" value="UniProtKB-KW"/>
</dbReference>
<dbReference type="Gene3D" id="1.10.10.1590">
    <property type="entry name" value="NADH-quinone oxidoreductase subunit E"/>
    <property type="match status" value="1"/>
</dbReference>
<feature type="domain" description="NADH-ubiquinone oxidoreductase 51kDa subunit iron-sulphur binding" evidence="7">
    <location>
        <begin position="835"/>
        <end position="880"/>
    </location>
</feature>
<dbReference type="InterPro" id="IPR042128">
    <property type="entry name" value="NuoE_dom"/>
</dbReference>
<dbReference type="Pfam" id="PF10531">
    <property type="entry name" value="SLBB"/>
    <property type="match status" value="1"/>
</dbReference>
<dbReference type="CDD" id="cd03064">
    <property type="entry name" value="TRX_Fd_NuoE"/>
    <property type="match status" value="1"/>
</dbReference>
<dbReference type="AlphaFoldDB" id="A0A432MLU0"/>
<dbReference type="InterPro" id="IPR019554">
    <property type="entry name" value="Soluble_ligand-bd"/>
</dbReference>
<feature type="compositionally biased region" description="Pro residues" evidence="6">
    <location>
        <begin position="144"/>
        <end position="168"/>
    </location>
</feature>
<evidence type="ECO:0000256" key="3">
    <source>
        <dbReference type="ARBA" id="ARBA00022723"/>
    </source>
</evidence>
<comment type="caution">
    <text evidence="8">The sequence shown here is derived from an EMBL/GenBank/DDBJ whole genome shotgun (WGS) entry which is preliminary data.</text>
</comment>
<organism evidence="8 9">
    <name type="scientific">Tautonia sociabilis</name>
    <dbReference type="NCBI Taxonomy" id="2080755"/>
    <lineage>
        <taxon>Bacteria</taxon>
        <taxon>Pseudomonadati</taxon>
        <taxon>Planctomycetota</taxon>
        <taxon>Planctomycetia</taxon>
        <taxon>Isosphaerales</taxon>
        <taxon>Isosphaeraceae</taxon>
        <taxon>Tautonia</taxon>
    </lineage>
</organism>
<feature type="compositionally biased region" description="Low complexity" evidence="6">
    <location>
        <begin position="180"/>
        <end position="214"/>
    </location>
</feature>
<dbReference type="Gene3D" id="3.40.50.11540">
    <property type="entry name" value="NADH-ubiquinone oxidoreductase 51kDa subunit"/>
    <property type="match status" value="1"/>
</dbReference>
<protein>
    <recommendedName>
        <fullName evidence="7">NADH-ubiquinone oxidoreductase 51kDa subunit iron-sulphur binding domain-containing protein</fullName>
    </recommendedName>
</protein>
<dbReference type="SUPFAM" id="SSF142984">
    <property type="entry name" value="Nqo1 middle domain-like"/>
    <property type="match status" value="1"/>
</dbReference>
<keyword evidence="4" id="KW-0408">Iron</keyword>
<accession>A0A432MLU0</accession>
<evidence type="ECO:0000256" key="5">
    <source>
        <dbReference type="ARBA" id="ARBA00023014"/>
    </source>
</evidence>
<dbReference type="InterPro" id="IPR001949">
    <property type="entry name" value="NADH-UbQ_OxRdtase_51kDa_CS"/>
</dbReference>
<dbReference type="GO" id="GO:0008137">
    <property type="term" value="F:NADH dehydrogenase (ubiquinone) activity"/>
    <property type="evidence" value="ECO:0007669"/>
    <property type="project" value="InterPro"/>
</dbReference>
<evidence type="ECO:0000256" key="1">
    <source>
        <dbReference type="ARBA" id="ARBA00007523"/>
    </source>
</evidence>
<dbReference type="Gene3D" id="1.20.1440.230">
    <property type="entry name" value="NADH-ubiquinone oxidoreductase 51kDa subunit, iron-sulphur binding domain"/>
    <property type="match status" value="1"/>
</dbReference>
<dbReference type="InterPro" id="IPR037207">
    <property type="entry name" value="Nuop51_4Fe4S-bd_sf"/>
</dbReference>
<dbReference type="PROSITE" id="PS00645">
    <property type="entry name" value="COMPLEX1_51K_2"/>
    <property type="match status" value="1"/>
</dbReference>
<evidence type="ECO:0000256" key="2">
    <source>
        <dbReference type="ARBA" id="ARBA00022485"/>
    </source>
</evidence>